<dbReference type="KEGG" id="tvi:Thivi_3380"/>
<name>I3YE32_THIV6</name>
<proteinExistence type="predicted"/>
<dbReference type="eggNOG" id="ENOG5033K3E">
    <property type="taxonomic scope" value="Bacteria"/>
</dbReference>
<reference evidence="1 2" key="1">
    <citation type="submission" date="2012-06" db="EMBL/GenBank/DDBJ databases">
        <title>Complete sequence of Thiocystis violascens DSM 198.</title>
        <authorList>
            <consortium name="US DOE Joint Genome Institute"/>
            <person name="Lucas S."/>
            <person name="Han J."/>
            <person name="Lapidus A."/>
            <person name="Cheng J.-F."/>
            <person name="Goodwin L."/>
            <person name="Pitluck S."/>
            <person name="Peters L."/>
            <person name="Ovchinnikova G."/>
            <person name="Teshima H."/>
            <person name="Detter J.C."/>
            <person name="Han C."/>
            <person name="Tapia R."/>
            <person name="Land M."/>
            <person name="Hauser L."/>
            <person name="Kyrpides N."/>
            <person name="Ivanova N."/>
            <person name="Pagani I."/>
            <person name="Vogl K."/>
            <person name="Liu Z."/>
            <person name="Frigaard N.-U."/>
            <person name="Bryant D."/>
            <person name="Woyke T."/>
        </authorList>
    </citation>
    <scope>NUCLEOTIDE SEQUENCE [LARGE SCALE GENOMIC DNA]</scope>
    <source>
        <strain evidence="2">ATCC 17096 / DSM 198 / 6111</strain>
    </source>
</reference>
<dbReference type="OrthoDB" id="8566293at2"/>
<evidence type="ECO:0008006" key="3">
    <source>
        <dbReference type="Google" id="ProtNLM"/>
    </source>
</evidence>
<organism evidence="1 2">
    <name type="scientific">Thiocystis violascens (strain ATCC 17096 / DSM 198 / 6111)</name>
    <name type="common">Chromatium violascens</name>
    <dbReference type="NCBI Taxonomy" id="765911"/>
    <lineage>
        <taxon>Bacteria</taxon>
        <taxon>Pseudomonadati</taxon>
        <taxon>Pseudomonadota</taxon>
        <taxon>Gammaproteobacteria</taxon>
        <taxon>Chromatiales</taxon>
        <taxon>Chromatiaceae</taxon>
        <taxon>Thiocystis</taxon>
    </lineage>
</organism>
<dbReference type="AlphaFoldDB" id="I3YE32"/>
<dbReference type="Proteomes" id="UP000006062">
    <property type="component" value="Chromosome"/>
</dbReference>
<keyword evidence="2" id="KW-1185">Reference proteome</keyword>
<dbReference type="RefSeq" id="WP_014779655.1">
    <property type="nucleotide sequence ID" value="NC_018012.1"/>
</dbReference>
<protein>
    <recommendedName>
        <fullName evidence="3">Regulatory protein RecX</fullName>
    </recommendedName>
</protein>
<dbReference type="STRING" id="765911.Thivi_3380"/>
<accession>I3YE32</accession>
<evidence type="ECO:0000313" key="2">
    <source>
        <dbReference type="Proteomes" id="UP000006062"/>
    </source>
</evidence>
<dbReference type="EMBL" id="CP003154">
    <property type="protein sequence ID" value="AFL75250.1"/>
    <property type="molecule type" value="Genomic_DNA"/>
</dbReference>
<sequence>MTLDHARELIRTQLQFGSGYNRHAVRLILGEIQREHGRGAVDDVIRELDLEKFFGLQPGQDFSGTGR</sequence>
<dbReference type="HOGENOM" id="CLU_2829919_0_0_6"/>
<evidence type="ECO:0000313" key="1">
    <source>
        <dbReference type="EMBL" id="AFL75250.1"/>
    </source>
</evidence>
<gene>
    <name evidence="1" type="ordered locus">Thivi_3380</name>
</gene>